<feature type="region of interest" description="Disordered" evidence="1">
    <location>
        <begin position="1"/>
        <end position="37"/>
    </location>
</feature>
<organism evidence="2 3">
    <name type="scientific">Mycobacterium talmoniae</name>
    <dbReference type="NCBI Taxonomy" id="1858794"/>
    <lineage>
        <taxon>Bacteria</taxon>
        <taxon>Bacillati</taxon>
        <taxon>Actinomycetota</taxon>
        <taxon>Actinomycetes</taxon>
        <taxon>Mycobacteriales</taxon>
        <taxon>Mycobacteriaceae</taxon>
        <taxon>Mycobacterium</taxon>
    </lineage>
</organism>
<feature type="compositionally biased region" description="Polar residues" evidence="1">
    <location>
        <begin position="14"/>
        <end position="32"/>
    </location>
</feature>
<dbReference type="EMBL" id="PPEA01000378">
    <property type="protein sequence ID" value="PQM47187.1"/>
    <property type="molecule type" value="Genomic_DNA"/>
</dbReference>
<name>A0A2S8BKI3_9MYCO</name>
<reference evidence="2 3" key="1">
    <citation type="journal article" date="2017" name="Int. J. Syst. Evol. Microbiol.">
        <title>Mycobacterium talmoniae sp. nov., a slowly growing mycobacterium isolated from human respiratory samples.</title>
        <authorList>
            <person name="Davidson R.M."/>
            <person name="DeGroote M.A."/>
            <person name="Marola J.L."/>
            <person name="Buss S."/>
            <person name="Jones V."/>
            <person name="McNeil M.R."/>
            <person name="Freifeld A.G."/>
            <person name="Elaine Epperson L."/>
            <person name="Hasan N.A."/>
            <person name="Jackson M."/>
            <person name="Iwen P.C."/>
            <person name="Salfinger M."/>
            <person name="Strong M."/>
        </authorList>
    </citation>
    <scope>NUCLEOTIDE SEQUENCE [LARGE SCALE GENOMIC DNA]</scope>
    <source>
        <strain evidence="2 3">ATCC BAA-2683</strain>
    </source>
</reference>
<proteinExistence type="predicted"/>
<sequence>MVPNVPVNHGWRRSQATVSAPSATSLTIGSNTPPEPKVPRTLCRITW</sequence>
<accession>A0A2S8BKI3</accession>
<evidence type="ECO:0000313" key="3">
    <source>
        <dbReference type="Proteomes" id="UP000238296"/>
    </source>
</evidence>
<protein>
    <submittedName>
        <fullName evidence="2">Uncharacterized protein</fullName>
    </submittedName>
</protein>
<comment type="caution">
    <text evidence="2">The sequence shown here is derived from an EMBL/GenBank/DDBJ whole genome shotgun (WGS) entry which is preliminary data.</text>
</comment>
<evidence type="ECO:0000313" key="2">
    <source>
        <dbReference type="EMBL" id="PQM47187.1"/>
    </source>
</evidence>
<evidence type="ECO:0000256" key="1">
    <source>
        <dbReference type="SAM" id="MobiDB-lite"/>
    </source>
</evidence>
<gene>
    <name evidence="2" type="ORF">C1Y40_02641</name>
</gene>
<dbReference type="Proteomes" id="UP000238296">
    <property type="component" value="Unassembled WGS sequence"/>
</dbReference>
<dbReference type="AlphaFoldDB" id="A0A2S8BKI3"/>